<dbReference type="InterPro" id="IPR014044">
    <property type="entry name" value="CAP_dom"/>
</dbReference>
<dbReference type="Pfam" id="PF00188">
    <property type="entry name" value="CAP"/>
    <property type="match status" value="2"/>
</dbReference>
<feature type="domain" description="SCP" evidence="2">
    <location>
        <begin position="349"/>
        <end position="463"/>
    </location>
</feature>
<evidence type="ECO:0000256" key="1">
    <source>
        <dbReference type="SAM" id="MobiDB-lite"/>
    </source>
</evidence>
<proteinExistence type="predicted"/>
<dbReference type="InterPro" id="IPR002413">
    <property type="entry name" value="V5_allergen-like"/>
</dbReference>
<dbReference type="PRINTS" id="PR00837">
    <property type="entry name" value="V5TPXLIKE"/>
</dbReference>
<evidence type="ECO:0000259" key="2">
    <source>
        <dbReference type="SMART" id="SM00198"/>
    </source>
</evidence>
<feature type="compositionally biased region" description="Polar residues" evidence="1">
    <location>
        <begin position="9"/>
        <end position="24"/>
    </location>
</feature>
<evidence type="ECO:0000313" key="3">
    <source>
        <dbReference type="EMBL" id="CAD7194956.1"/>
    </source>
</evidence>
<dbReference type="PROSITE" id="PS01009">
    <property type="entry name" value="CRISP_1"/>
    <property type="match status" value="1"/>
</dbReference>
<dbReference type="SUPFAM" id="SSF55797">
    <property type="entry name" value="PR-1-like"/>
    <property type="match status" value="1"/>
</dbReference>
<accession>A0A7R8VBE9</accession>
<dbReference type="EMBL" id="OA564613">
    <property type="protein sequence ID" value="CAD7194956.1"/>
    <property type="molecule type" value="Genomic_DNA"/>
</dbReference>
<sequence length="490" mass="53584">MEALHSPRLTETSPRQMGHARTNTSTPVAWINKTETRTKSAPRPALNETSSQHDFANIRLWDVRVWPSNYWAIHDTYRALVFTLSFVLCIPLSSPPLLRTSMACLCYKTAGVILYVTHCITGSYQGFGTSMAPTGVNDVVPKPLDKRIGGTGKSGVEGLRQTSQLKSDIAVARSFARLSIWPPSRSVVRSLASQAMQSLGRSRACQSGHVVARPFARLSVWPPSRSVVRSLVSLAMQSLVRSLACQSGHPVAQSFARSPVWPCSRSVVRSLVSLAMQSLGRSLACQSSHAVARSFARLSVWPPSPKHLEDRYLLNNGTCGGACAEQLLSIVSRSYSVHLFVIRQQLTNAEKEALVNIHNTYRSKVARGLETRGSPGPQPSASNMRMMIWNNELATIAQTWANQCAFGHDACRKTCGGSQTGHYTQVVWANTYQVGCGYIKYQVGSTTYNYVVCNYGPSGNYVGQELYKTGAACSQCGTMVCDTTYPGLCR</sequence>
<feature type="region of interest" description="Disordered" evidence="1">
    <location>
        <begin position="1"/>
        <end position="24"/>
    </location>
</feature>
<protein>
    <recommendedName>
        <fullName evidence="2">SCP domain-containing protein</fullName>
    </recommendedName>
</protein>
<reference evidence="3" key="1">
    <citation type="submission" date="2020-11" db="EMBL/GenBank/DDBJ databases">
        <authorList>
            <person name="Tran Van P."/>
        </authorList>
    </citation>
    <scope>NUCLEOTIDE SEQUENCE</scope>
</reference>
<dbReference type="PRINTS" id="PR00838">
    <property type="entry name" value="V5ALLERGEN"/>
</dbReference>
<dbReference type="InterPro" id="IPR001283">
    <property type="entry name" value="CRISP-related"/>
</dbReference>
<dbReference type="SMART" id="SM00198">
    <property type="entry name" value="SCP"/>
    <property type="match status" value="1"/>
</dbReference>
<name>A0A7R8VBE9_TIMDO</name>
<organism evidence="3">
    <name type="scientific">Timema douglasi</name>
    <name type="common">Walking stick</name>
    <dbReference type="NCBI Taxonomy" id="61478"/>
    <lineage>
        <taxon>Eukaryota</taxon>
        <taxon>Metazoa</taxon>
        <taxon>Ecdysozoa</taxon>
        <taxon>Arthropoda</taxon>
        <taxon>Hexapoda</taxon>
        <taxon>Insecta</taxon>
        <taxon>Pterygota</taxon>
        <taxon>Neoptera</taxon>
        <taxon>Polyneoptera</taxon>
        <taxon>Phasmatodea</taxon>
        <taxon>Timematodea</taxon>
        <taxon>Timematoidea</taxon>
        <taxon>Timematidae</taxon>
        <taxon>Timema</taxon>
    </lineage>
</organism>
<dbReference type="PANTHER" id="PTHR10334">
    <property type="entry name" value="CYSTEINE-RICH SECRETORY PROTEIN-RELATED"/>
    <property type="match status" value="1"/>
</dbReference>
<gene>
    <name evidence="3" type="ORF">TDIB3V08_LOCUS1364</name>
</gene>
<dbReference type="PROSITE" id="PS01010">
    <property type="entry name" value="CRISP_2"/>
    <property type="match status" value="1"/>
</dbReference>
<dbReference type="InterPro" id="IPR035940">
    <property type="entry name" value="CAP_sf"/>
</dbReference>
<dbReference type="Gene3D" id="3.40.33.10">
    <property type="entry name" value="CAP"/>
    <property type="match status" value="2"/>
</dbReference>
<dbReference type="GO" id="GO:0005576">
    <property type="term" value="C:extracellular region"/>
    <property type="evidence" value="ECO:0007669"/>
    <property type="project" value="UniProtKB-SubCell"/>
</dbReference>
<dbReference type="AlphaFoldDB" id="A0A7R8VBE9"/>
<dbReference type="CDD" id="cd05380">
    <property type="entry name" value="CAP_euk"/>
    <property type="match status" value="1"/>
</dbReference>
<dbReference type="InterPro" id="IPR018244">
    <property type="entry name" value="Allrgn_V5/Tpx1_CS"/>
</dbReference>